<name>A0A2W1BBQ4_HELAM</name>
<dbReference type="EMBL" id="KZ150603">
    <property type="protein sequence ID" value="PZC70466.1"/>
    <property type="molecule type" value="Genomic_DNA"/>
</dbReference>
<dbReference type="AlphaFoldDB" id="A0A2W1BBQ4"/>
<keyword evidence="3" id="KW-0732">Signal</keyword>
<dbReference type="SMART" id="SM00020">
    <property type="entry name" value="Tryp_SPc"/>
    <property type="match status" value="1"/>
</dbReference>
<dbReference type="InterPro" id="IPR043504">
    <property type="entry name" value="Peptidase_S1_PA_chymotrypsin"/>
</dbReference>
<dbReference type="GO" id="GO:0006508">
    <property type="term" value="P:proteolysis"/>
    <property type="evidence" value="ECO:0007669"/>
    <property type="project" value="InterPro"/>
</dbReference>
<dbReference type="OrthoDB" id="2019384at2759"/>
<feature type="signal peptide" evidence="3">
    <location>
        <begin position="1"/>
        <end position="24"/>
    </location>
</feature>
<sequence length="359" mass="40540">MYPVVFKLILWLVFVVFFISVVTGEEYTVKKTVCKLETYRSVKYTCKRPDSDRFEECGDSEPVGTVVQPQCREGYYSPSALPLMQCHEGVWDFIATCIPECGIVPANANSVPWYSYIYEELPMEYRGRCGGTIISNNLVVSAAHCFETTRTHNALDYAVVVQPFSPTFAKTDLEAKGNLYTSIHRVRKIDIPVLYKGELTNYQYDIALLTLQTPVVFSASVMPACLDFHQDFDKIQLTSGNVGTVPVWSSPVTGNSVLSLHEYPFITTETCLEKAPPTFQGYITGDKFCAGLDNRTTIHRGNSGSGLTFPSKERLLTRHYLRGIVSVSPEWSIEHYWTPNNFVTFTRITSFEHFIKSNL</sequence>
<keyword evidence="6" id="KW-1185">Reference proteome</keyword>
<dbReference type="InterPro" id="IPR009003">
    <property type="entry name" value="Peptidase_S1_PA"/>
</dbReference>
<evidence type="ECO:0000313" key="5">
    <source>
        <dbReference type="EMBL" id="PZC70466.1"/>
    </source>
</evidence>
<dbReference type="InterPro" id="IPR018114">
    <property type="entry name" value="TRYPSIN_HIS"/>
</dbReference>
<dbReference type="Pfam" id="PF00089">
    <property type="entry name" value="Trypsin"/>
    <property type="match status" value="1"/>
</dbReference>
<dbReference type="InterPro" id="IPR001314">
    <property type="entry name" value="Peptidase_S1A"/>
</dbReference>
<dbReference type="PANTHER" id="PTHR24256">
    <property type="entry name" value="TRYPTASE-RELATED"/>
    <property type="match status" value="1"/>
</dbReference>
<organism evidence="5 6">
    <name type="scientific">Helicoverpa armigera</name>
    <name type="common">Cotton bollworm</name>
    <name type="synonym">Heliothis armigera</name>
    <dbReference type="NCBI Taxonomy" id="29058"/>
    <lineage>
        <taxon>Eukaryota</taxon>
        <taxon>Metazoa</taxon>
        <taxon>Ecdysozoa</taxon>
        <taxon>Arthropoda</taxon>
        <taxon>Hexapoda</taxon>
        <taxon>Insecta</taxon>
        <taxon>Pterygota</taxon>
        <taxon>Neoptera</taxon>
        <taxon>Endopterygota</taxon>
        <taxon>Lepidoptera</taxon>
        <taxon>Glossata</taxon>
        <taxon>Ditrysia</taxon>
        <taxon>Noctuoidea</taxon>
        <taxon>Noctuidae</taxon>
        <taxon>Heliothinae</taxon>
        <taxon>Helicoverpa</taxon>
    </lineage>
</organism>
<evidence type="ECO:0000259" key="4">
    <source>
        <dbReference type="PROSITE" id="PS50240"/>
    </source>
</evidence>
<dbReference type="Proteomes" id="UP000249218">
    <property type="component" value="Unassembled WGS sequence"/>
</dbReference>
<dbReference type="InterPro" id="IPR001254">
    <property type="entry name" value="Trypsin_dom"/>
</dbReference>
<evidence type="ECO:0000256" key="2">
    <source>
        <dbReference type="ARBA" id="ARBA00024195"/>
    </source>
</evidence>
<dbReference type="SUPFAM" id="SSF50494">
    <property type="entry name" value="Trypsin-like serine proteases"/>
    <property type="match status" value="1"/>
</dbReference>
<gene>
    <name evidence="5" type="primary">HaOG216096</name>
    <name evidence="5" type="ORF">B5X24_HaOG216096</name>
</gene>
<evidence type="ECO:0000313" key="6">
    <source>
        <dbReference type="Proteomes" id="UP000249218"/>
    </source>
</evidence>
<proteinExistence type="inferred from homology"/>
<dbReference type="GO" id="GO:0004252">
    <property type="term" value="F:serine-type endopeptidase activity"/>
    <property type="evidence" value="ECO:0007669"/>
    <property type="project" value="InterPro"/>
</dbReference>
<comment type="similarity">
    <text evidence="2">Belongs to the peptidase S1 family. CLIP subfamily.</text>
</comment>
<dbReference type="InterPro" id="IPR051487">
    <property type="entry name" value="Ser/Thr_Proteases_Immune/Dev"/>
</dbReference>
<accession>A0A2W1BBQ4</accession>
<keyword evidence="1" id="KW-1015">Disulfide bond</keyword>
<protein>
    <recommendedName>
        <fullName evidence="4">Peptidase S1 domain-containing protein</fullName>
    </recommendedName>
</protein>
<evidence type="ECO:0000256" key="3">
    <source>
        <dbReference type="SAM" id="SignalP"/>
    </source>
</evidence>
<dbReference type="Gene3D" id="2.40.10.10">
    <property type="entry name" value="Trypsin-like serine proteases"/>
    <property type="match status" value="2"/>
</dbReference>
<feature type="domain" description="Peptidase S1" evidence="4">
    <location>
        <begin position="103"/>
        <end position="359"/>
    </location>
</feature>
<dbReference type="PRINTS" id="PR00722">
    <property type="entry name" value="CHYMOTRYPSIN"/>
</dbReference>
<feature type="chain" id="PRO_5015845438" description="Peptidase S1 domain-containing protein" evidence="3">
    <location>
        <begin position="25"/>
        <end position="359"/>
    </location>
</feature>
<dbReference type="PROSITE" id="PS00134">
    <property type="entry name" value="TRYPSIN_HIS"/>
    <property type="match status" value="1"/>
</dbReference>
<reference evidence="5 6" key="1">
    <citation type="journal article" date="2017" name="BMC Biol.">
        <title>Genomic innovations, transcriptional plasticity and gene loss underlying the evolution and divergence of two highly polyphagous and invasive Helicoverpa pest species.</title>
        <authorList>
            <person name="Pearce S.L."/>
            <person name="Clarke D.F."/>
            <person name="East P.D."/>
            <person name="Elfekih S."/>
            <person name="Gordon K.H."/>
            <person name="Jermiin L.S."/>
            <person name="McGaughran A."/>
            <person name="Oakeshott J.G."/>
            <person name="Papanikolaou A."/>
            <person name="Perera O.P."/>
            <person name="Rane R.V."/>
            <person name="Richards S."/>
            <person name="Tay W.T."/>
            <person name="Walsh T.K."/>
            <person name="Anderson A."/>
            <person name="Anderson C.J."/>
            <person name="Asgari S."/>
            <person name="Board P.G."/>
            <person name="Bretschneider A."/>
            <person name="Campbell P.M."/>
            <person name="Chertemps T."/>
            <person name="Christeller J.T."/>
            <person name="Coppin C.W."/>
            <person name="Downes S.J."/>
            <person name="Duan G."/>
            <person name="Farnsworth C.A."/>
            <person name="Good R.T."/>
            <person name="Han L.B."/>
            <person name="Han Y.C."/>
            <person name="Hatje K."/>
            <person name="Horne I."/>
            <person name="Huang Y.P."/>
            <person name="Hughes D.S."/>
            <person name="Jacquin-Joly E."/>
            <person name="James W."/>
            <person name="Jhangiani S."/>
            <person name="Kollmar M."/>
            <person name="Kuwar S.S."/>
            <person name="Li S."/>
            <person name="Liu N.Y."/>
            <person name="Maibeche M.T."/>
            <person name="Miller J.R."/>
            <person name="Montagne N."/>
            <person name="Perry T."/>
            <person name="Qu J."/>
            <person name="Song S.V."/>
            <person name="Sutton G.G."/>
            <person name="Vogel H."/>
            <person name="Walenz B.P."/>
            <person name="Xu W."/>
            <person name="Zhang H.J."/>
            <person name="Zou Z."/>
            <person name="Batterham P."/>
            <person name="Edwards O.R."/>
            <person name="Feyereisen R."/>
            <person name="Gibbs R.A."/>
            <person name="Heckel D.G."/>
            <person name="McGrath A."/>
            <person name="Robin C."/>
            <person name="Scherer S.E."/>
            <person name="Worley K.C."/>
            <person name="Wu Y.D."/>
        </authorList>
    </citation>
    <scope>NUCLEOTIDE SEQUENCE [LARGE SCALE GENOMIC DNA]</scope>
    <source>
        <strain evidence="5">Harm_GR_Male_#8</strain>
        <tissue evidence="5">Whole organism</tissue>
    </source>
</reference>
<dbReference type="PROSITE" id="PS50240">
    <property type="entry name" value="TRYPSIN_DOM"/>
    <property type="match status" value="1"/>
</dbReference>
<evidence type="ECO:0000256" key="1">
    <source>
        <dbReference type="ARBA" id="ARBA00023157"/>
    </source>
</evidence>